<reference evidence="1" key="2">
    <citation type="journal article" date="2021" name="PeerJ">
        <title>Extensive microbial diversity within the chicken gut microbiome revealed by metagenomics and culture.</title>
        <authorList>
            <person name="Gilroy R."/>
            <person name="Ravi A."/>
            <person name="Getino M."/>
            <person name="Pursley I."/>
            <person name="Horton D.L."/>
            <person name="Alikhan N.F."/>
            <person name="Baker D."/>
            <person name="Gharbi K."/>
            <person name="Hall N."/>
            <person name="Watson M."/>
            <person name="Adriaenssens E.M."/>
            <person name="Foster-Nyarko E."/>
            <person name="Jarju S."/>
            <person name="Secka A."/>
            <person name="Antonio M."/>
            <person name="Oren A."/>
            <person name="Chaudhuri R.R."/>
            <person name="La Ragione R."/>
            <person name="Hildebrand F."/>
            <person name="Pallen M.J."/>
        </authorList>
    </citation>
    <scope>NUCLEOTIDE SEQUENCE</scope>
    <source>
        <strain evidence="1">CHK154-7741</strain>
    </source>
</reference>
<name>A0A9D1MYN7_9CLOT</name>
<comment type="caution">
    <text evidence="1">The sequence shown here is derived from an EMBL/GenBank/DDBJ whole genome shotgun (WGS) entry which is preliminary data.</text>
</comment>
<accession>A0A9D1MYN7</accession>
<dbReference type="Proteomes" id="UP000886748">
    <property type="component" value="Unassembled WGS sequence"/>
</dbReference>
<proteinExistence type="predicted"/>
<reference evidence="1" key="1">
    <citation type="submission" date="2020-10" db="EMBL/GenBank/DDBJ databases">
        <authorList>
            <person name="Gilroy R."/>
        </authorList>
    </citation>
    <scope>NUCLEOTIDE SEQUENCE</scope>
    <source>
        <strain evidence="1">CHK154-7741</strain>
    </source>
</reference>
<protein>
    <submittedName>
        <fullName evidence="1">Uncharacterized protein</fullName>
    </submittedName>
</protein>
<evidence type="ECO:0000313" key="1">
    <source>
        <dbReference type="EMBL" id="HIU91701.1"/>
    </source>
</evidence>
<evidence type="ECO:0000313" key="2">
    <source>
        <dbReference type="Proteomes" id="UP000886748"/>
    </source>
</evidence>
<dbReference type="AlphaFoldDB" id="A0A9D1MYN7"/>
<gene>
    <name evidence="1" type="ORF">IAD26_01055</name>
</gene>
<dbReference type="EMBL" id="DVOD01000008">
    <property type="protein sequence ID" value="HIU91701.1"/>
    <property type="molecule type" value="Genomic_DNA"/>
</dbReference>
<sequence length="101" mass="11889">MFNLKNLKIVKKLSSIKPRLKWLMFSQMQDYKVNSKYIDMICSDSDVKTANDRLEDMVRASLIREFSPEIQNMKSYEFLVDAVVHNLKKKQLASLEAEIEE</sequence>
<organism evidence="1 2">
    <name type="scientific">Candidatus Limenecus avicola</name>
    <dbReference type="NCBI Taxonomy" id="2840847"/>
    <lineage>
        <taxon>Bacteria</taxon>
        <taxon>Bacillati</taxon>
        <taxon>Bacillota</taxon>
        <taxon>Clostridia</taxon>
        <taxon>Eubacteriales</taxon>
        <taxon>Clostridiaceae</taxon>
        <taxon>Clostridiaceae incertae sedis</taxon>
        <taxon>Candidatus Limenecus</taxon>
    </lineage>
</organism>